<dbReference type="KEGG" id="awd:AWOD_p920_82"/>
<organism evidence="1 2">
    <name type="scientific">Aliivibrio wodanis</name>
    <dbReference type="NCBI Taxonomy" id="80852"/>
    <lineage>
        <taxon>Bacteria</taxon>
        <taxon>Pseudomonadati</taxon>
        <taxon>Pseudomonadota</taxon>
        <taxon>Gammaproteobacteria</taxon>
        <taxon>Vibrionales</taxon>
        <taxon>Vibrionaceae</taxon>
        <taxon>Aliivibrio</taxon>
    </lineage>
</organism>
<dbReference type="AlphaFoldDB" id="A0A090I870"/>
<proteinExistence type="predicted"/>
<name>A0A090I870_9GAMM</name>
<dbReference type="HOGENOM" id="CLU_1036819_0_0_6"/>
<dbReference type="PATRIC" id="fig|80852.17.peg.4247"/>
<dbReference type="Proteomes" id="UP000032427">
    <property type="component" value="Plasmid pAWOD920"/>
</dbReference>
<dbReference type="EMBL" id="LN554848">
    <property type="protein sequence ID" value="CED58000.1"/>
    <property type="molecule type" value="Genomic_DNA"/>
</dbReference>
<evidence type="ECO:0000313" key="1">
    <source>
        <dbReference type="EMBL" id="CED58000.1"/>
    </source>
</evidence>
<geneLocation type="plasmid" evidence="1 2">
    <name>pAWOD920</name>
</geneLocation>
<accession>A0A090I870</accession>
<keyword evidence="2" id="KW-1185">Reference proteome</keyword>
<gene>
    <name evidence="1" type="ORF">AWOD_p920_82</name>
</gene>
<dbReference type="GeneID" id="28543650"/>
<protein>
    <submittedName>
        <fullName evidence="1">Membrane protein</fullName>
    </submittedName>
</protein>
<keyword evidence="1" id="KW-0614">Plasmid</keyword>
<sequence>MNKYILLLSLFIITNTLNIVQASHLSGPENYLCKHMPIGWKDNKNTIEAGYEYCIRSNRANVKFTNLTQDSIFISSKIGHIFEIEPESVSQLLPYSRQGVFHFVTKTQGRVYMMGNNNNIIVSPYLTRDITKDVYSRVKNNLQTSSMKKVPMFRVRDISYENPIFIDNPDFNFVEKQTFAFPAIVVIGVGGGIAGAINAWDPNGFCGPDVVRGAIIGAITGLGTAMMAIPSGGGIIIGAASGAALNKSLSGACLACHKSGNSYCGERI</sequence>
<evidence type="ECO:0000313" key="2">
    <source>
        <dbReference type="Proteomes" id="UP000032427"/>
    </source>
</evidence>
<reference evidence="2" key="1">
    <citation type="submission" date="2014-09" db="EMBL/GenBank/DDBJ databases">
        <authorList>
            <person name="Hjerde E."/>
        </authorList>
    </citation>
    <scope>NUCLEOTIDE SEQUENCE [LARGE SCALE GENOMIC DNA]</scope>
    <source>
        <strain evidence="2">06/09/139</strain>
        <plasmid evidence="2">pAWOD920</plasmid>
    </source>
</reference>